<feature type="region of interest" description="Disordered" evidence="1">
    <location>
        <begin position="1"/>
        <end position="23"/>
    </location>
</feature>
<feature type="compositionally biased region" description="Polar residues" evidence="1">
    <location>
        <begin position="1"/>
        <end position="14"/>
    </location>
</feature>
<accession>A0A0M3HMT2</accession>
<reference evidence="3" key="1">
    <citation type="submission" date="2017-02" db="UniProtKB">
        <authorList>
            <consortium name="WormBaseParasite"/>
        </authorList>
    </citation>
    <scope>IDENTIFICATION</scope>
</reference>
<organism evidence="2 3">
    <name type="scientific">Ascaris lumbricoides</name>
    <name type="common">Giant roundworm</name>
    <dbReference type="NCBI Taxonomy" id="6252"/>
    <lineage>
        <taxon>Eukaryota</taxon>
        <taxon>Metazoa</taxon>
        <taxon>Ecdysozoa</taxon>
        <taxon>Nematoda</taxon>
        <taxon>Chromadorea</taxon>
        <taxon>Rhabditida</taxon>
        <taxon>Spirurina</taxon>
        <taxon>Ascaridomorpha</taxon>
        <taxon>Ascaridoidea</taxon>
        <taxon>Ascarididae</taxon>
        <taxon>Ascaris</taxon>
    </lineage>
</organism>
<keyword evidence="2" id="KW-1185">Reference proteome</keyword>
<sequence length="61" mass="6739">MLQKTSLPVQTNPQKFHRVRPISGGQPQASVPLCLSHQQQVCCRSQVPKSMTYSGHCSGIF</sequence>
<evidence type="ECO:0000256" key="1">
    <source>
        <dbReference type="SAM" id="MobiDB-lite"/>
    </source>
</evidence>
<protein>
    <submittedName>
        <fullName evidence="3">Alternative protein</fullName>
    </submittedName>
</protein>
<proteinExistence type="predicted"/>
<evidence type="ECO:0000313" key="3">
    <source>
        <dbReference type="WBParaSite" id="ALUE_0000287501-mRNA-1"/>
    </source>
</evidence>
<dbReference type="Proteomes" id="UP000036681">
    <property type="component" value="Unplaced"/>
</dbReference>
<name>A0A0M3HMT2_ASCLU</name>
<dbReference type="WBParaSite" id="ALUE_0000287501-mRNA-1">
    <property type="protein sequence ID" value="ALUE_0000287501-mRNA-1"/>
    <property type="gene ID" value="ALUE_0000287501"/>
</dbReference>
<evidence type="ECO:0000313" key="2">
    <source>
        <dbReference type="Proteomes" id="UP000036681"/>
    </source>
</evidence>
<dbReference type="AlphaFoldDB" id="A0A0M3HMT2"/>